<dbReference type="AlphaFoldDB" id="A0A246WTQ3"/>
<evidence type="ECO:0000313" key="3">
    <source>
        <dbReference type="EMBL" id="OWY30375.1"/>
    </source>
</evidence>
<organism evidence="3 4">
    <name type="scientific">Herbaspirillum robiniae</name>
    <dbReference type="NCBI Taxonomy" id="2014887"/>
    <lineage>
        <taxon>Bacteria</taxon>
        <taxon>Pseudomonadati</taxon>
        <taxon>Pseudomonadota</taxon>
        <taxon>Betaproteobacteria</taxon>
        <taxon>Burkholderiales</taxon>
        <taxon>Oxalobacteraceae</taxon>
        <taxon>Herbaspirillum</taxon>
    </lineage>
</organism>
<feature type="compositionally biased region" description="Low complexity" evidence="1">
    <location>
        <begin position="72"/>
        <end position="83"/>
    </location>
</feature>
<protein>
    <submittedName>
        <fullName evidence="3">Uncharacterized protein</fullName>
    </submittedName>
</protein>
<evidence type="ECO:0000256" key="1">
    <source>
        <dbReference type="SAM" id="MobiDB-lite"/>
    </source>
</evidence>
<name>A0A246WTQ3_9BURK</name>
<dbReference type="EMBL" id="NJGU01000002">
    <property type="protein sequence ID" value="OWY30375.1"/>
    <property type="molecule type" value="Genomic_DNA"/>
</dbReference>
<reference evidence="3 4" key="1">
    <citation type="submission" date="2017-06" db="EMBL/GenBank/DDBJ databases">
        <title>Herbaspirillum phytohormonus sp. nov., isolated from the root nodule of Robinia pseudoacacia in lead-zinc mine.</title>
        <authorList>
            <person name="Fan M."/>
            <person name="Lin Y."/>
        </authorList>
    </citation>
    <scope>NUCLEOTIDE SEQUENCE [LARGE SCALE GENOMIC DNA]</scope>
    <source>
        <strain evidence="3 4">HZ10</strain>
    </source>
</reference>
<feature type="region of interest" description="Disordered" evidence="1">
    <location>
        <begin position="62"/>
        <end position="111"/>
    </location>
</feature>
<feature type="compositionally biased region" description="Polar residues" evidence="1">
    <location>
        <begin position="102"/>
        <end position="111"/>
    </location>
</feature>
<dbReference type="Proteomes" id="UP000197596">
    <property type="component" value="Unassembled WGS sequence"/>
</dbReference>
<evidence type="ECO:0000313" key="4">
    <source>
        <dbReference type="Proteomes" id="UP000197596"/>
    </source>
</evidence>
<feature type="chain" id="PRO_5012987242" evidence="2">
    <location>
        <begin position="22"/>
        <end position="111"/>
    </location>
</feature>
<evidence type="ECO:0000256" key="2">
    <source>
        <dbReference type="SAM" id="SignalP"/>
    </source>
</evidence>
<comment type="caution">
    <text evidence="3">The sequence shown here is derived from an EMBL/GenBank/DDBJ whole genome shotgun (WGS) entry which is preliminary data.</text>
</comment>
<keyword evidence="2" id="KW-0732">Signal</keyword>
<feature type="signal peptide" evidence="2">
    <location>
        <begin position="1"/>
        <end position="21"/>
    </location>
</feature>
<dbReference type="RefSeq" id="WP_088750266.1">
    <property type="nucleotide sequence ID" value="NZ_NJGU01000002.1"/>
</dbReference>
<accession>A0A246WTQ3</accession>
<sequence>MNKPIRLAVASALLLSQWAWVQQVLAAKTANLSISAVVTGNCRILAPEGRNGYRVQCSGGAQHPLVQTSSGNDADAAPANNAPRLRAVSGNGGSNGSSNSSLPTPVTTLVY</sequence>
<gene>
    <name evidence="3" type="ORF">CEJ42_05315</name>
</gene>
<proteinExistence type="predicted"/>